<name>A0AA87Z1B0_FICCA</name>
<comment type="similarity">
    <text evidence="1">Belongs to the DEFL family.</text>
</comment>
<dbReference type="GO" id="GO:0031640">
    <property type="term" value="P:killing of cells of another organism"/>
    <property type="evidence" value="ECO:0007669"/>
    <property type="project" value="UniProtKB-KW"/>
</dbReference>
<dbReference type="EMBL" id="BTGU01001683">
    <property type="protein sequence ID" value="GMN27637.1"/>
    <property type="molecule type" value="Genomic_DNA"/>
</dbReference>
<dbReference type="AlphaFoldDB" id="A0AA87Z1B0"/>
<gene>
    <name evidence="7" type="ORF">TIFTF001_041060</name>
</gene>
<keyword evidence="3" id="KW-0295">Fungicide</keyword>
<evidence type="ECO:0000256" key="3">
    <source>
        <dbReference type="ARBA" id="ARBA00022577"/>
    </source>
</evidence>
<proteinExistence type="inferred from homology"/>
<evidence type="ECO:0000256" key="4">
    <source>
        <dbReference type="ARBA" id="ARBA00022821"/>
    </source>
</evidence>
<dbReference type="Gramene" id="FCD_00024632-RA">
    <property type="protein sequence ID" value="FCD_00024632-RA:cds"/>
    <property type="gene ID" value="FCD_00024632"/>
</dbReference>
<keyword evidence="8" id="KW-1185">Reference proteome</keyword>
<dbReference type="Pfam" id="PF07333">
    <property type="entry name" value="SLR1-BP"/>
    <property type="match status" value="1"/>
</dbReference>
<evidence type="ECO:0000256" key="5">
    <source>
        <dbReference type="ARBA" id="ARBA00023157"/>
    </source>
</evidence>
<comment type="caution">
    <text evidence="7">The sequence shown here is derived from an EMBL/GenBank/DDBJ whole genome shotgun (WGS) entry which is preliminary data.</text>
</comment>
<dbReference type="GO" id="GO:0050832">
    <property type="term" value="P:defense response to fungus"/>
    <property type="evidence" value="ECO:0007669"/>
    <property type="project" value="UniProtKB-KW"/>
</dbReference>
<protein>
    <recommendedName>
        <fullName evidence="9">Defensin-like protein</fullName>
    </recommendedName>
</protein>
<dbReference type="Proteomes" id="UP001187192">
    <property type="component" value="Unassembled WGS sequence"/>
</dbReference>
<dbReference type="InterPro" id="IPR010851">
    <property type="entry name" value="DEFL"/>
</dbReference>
<feature type="signal peptide" evidence="6">
    <location>
        <begin position="1"/>
        <end position="24"/>
    </location>
</feature>
<keyword evidence="4" id="KW-0611">Plant defense</keyword>
<reference evidence="7" key="1">
    <citation type="submission" date="2023-07" db="EMBL/GenBank/DDBJ databases">
        <title>draft genome sequence of fig (Ficus carica).</title>
        <authorList>
            <person name="Takahashi T."/>
            <person name="Nishimura K."/>
        </authorList>
    </citation>
    <scope>NUCLEOTIDE SEQUENCE</scope>
</reference>
<keyword evidence="2" id="KW-0929">Antimicrobial</keyword>
<evidence type="ECO:0000256" key="6">
    <source>
        <dbReference type="SAM" id="SignalP"/>
    </source>
</evidence>
<evidence type="ECO:0000256" key="2">
    <source>
        <dbReference type="ARBA" id="ARBA00022529"/>
    </source>
</evidence>
<keyword evidence="6" id="KW-0732">Signal</keyword>
<sequence>MKSSSVSAILLLFLVFIAAGSVSAQNCPKTLYDAGPDCKDDQCTSKCKLAYGANSVYGACFLRQPGDFLCVCYFEHCN</sequence>
<organism evidence="7 8">
    <name type="scientific">Ficus carica</name>
    <name type="common">Common fig</name>
    <dbReference type="NCBI Taxonomy" id="3494"/>
    <lineage>
        <taxon>Eukaryota</taxon>
        <taxon>Viridiplantae</taxon>
        <taxon>Streptophyta</taxon>
        <taxon>Embryophyta</taxon>
        <taxon>Tracheophyta</taxon>
        <taxon>Spermatophyta</taxon>
        <taxon>Magnoliopsida</taxon>
        <taxon>eudicotyledons</taxon>
        <taxon>Gunneridae</taxon>
        <taxon>Pentapetalae</taxon>
        <taxon>rosids</taxon>
        <taxon>fabids</taxon>
        <taxon>Rosales</taxon>
        <taxon>Moraceae</taxon>
        <taxon>Ficeae</taxon>
        <taxon>Ficus</taxon>
    </lineage>
</organism>
<evidence type="ECO:0000313" key="8">
    <source>
        <dbReference type="Proteomes" id="UP001187192"/>
    </source>
</evidence>
<keyword evidence="5" id="KW-1015">Disulfide bond</keyword>
<evidence type="ECO:0000256" key="1">
    <source>
        <dbReference type="ARBA" id="ARBA00006722"/>
    </source>
</evidence>
<evidence type="ECO:0008006" key="9">
    <source>
        <dbReference type="Google" id="ProtNLM"/>
    </source>
</evidence>
<accession>A0AA87Z1B0</accession>
<feature type="chain" id="PRO_5041695513" description="Defensin-like protein" evidence="6">
    <location>
        <begin position="25"/>
        <end position="78"/>
    </location>
</feature>
<evidence type="ECO:0000313" key="7">
    <source>
        <dbReference type="EMBL" id="GMN27637.1"/>
    </source>
</evidence>